<gene>
    <name evidence="2" type="ORF">O0R41_14855</name>
</gene>
<dbReference type="EMBL" id="JAPTHD010000006">
    <property type="protein sequence ID" value="MDV5824884.1"/>
    <property type="molecule type" value="Genomic_DNA"/>
</dbReference>
<comment type="caution">
    <text evidence="2">The sequence shown here is derived from an EMBL/GenBank/DDBJ whole genome shotgun (WGS) entry which is preliminary data.</text>
</comment>
<sequence>MEQSELLRRMWGRVDLCRRLAITTTDPHTANALIQMANEGEADIRRLMTERDISASLIPPTPGARRVRQASR</sequence>
<evidence type="ECO:0000313" key="3">
    <source>
        <dbReference type="Proteomes" id="UP001185984"/>
    </source>
</evidence>
<name>A0ABU3ZZI4_9SPHN</name>
<organism evidence="2 3">
    <name type="scientific">Sphingobium naphthae</name>
    <dbReference type="NCBI Taxonomy" id="1886786"/>
    <lineage>
        <taxon>Bacteria</taxon>
        <taxon>Pseudomonadati</taxon>
        <taxon>Pseudomonadota</taxon>
        <taxon>Alphaproteobacteria</taxon>
        <taxon>Sphingomonadales</taxon>
        <taxon>Sphingomonadaceae</taxon>
        <taxon>Sphingobium</taxon>
    </lineage>
</organism>
<keyword evidence="3" id="KW-1185">Reference proteome</keyword>
<protein>
    <submittedName>
        <fullName evidence="2">Uncharacterized protein</fullName>
    </submittedName>
</protein>
<proteinExistence type="predicted"/>
<dbReference type="Proteomes" id="UP001185984">
    <property type="component" value="Unassembled WGS sequence"/>
</dbReference>
<dbReference type="RefSeq" id="WP_228165358.1">
    <property type="nucleotide sequence ID" value="NZ_JAPTHD010000006.1"/>
</dbReference>
<reference evidence="3" key="1">
    <citation type="journal article" date="2022" name="J Environ Chem Eng">
        <title>Biodegradation of petroleum oil using a constructed nonpathogenic and heavy metal-tolerant bacterial consortium isolated from marine sponges.</title>
        <authorList>
            <person name="Dechsakulwatana C."/>
            <person name="Rungsihiranrut A."/>
            <person name="Muangchinda C."/>
            <person name="Ningthoujam R."/>
            <person name="Klankeo P."/>
            <person name="Pinyakong O."/>
        </authorList>
    </citation>
    <scope>NUCLEOTIDE SEQUENCE [LARGE SCALE GENOMIC DNA]</scope>
    <source>
        <strain evidence="3">MO2-4</strain>
    </source>
</reference>
<evidence type="ECO:0000256" key="1">
    <source>
        <dbReference type="SAM" id="MobiDB-lite"/>
    </source>
</evidence>
<accession>A0ABU3ZZI4</accession>
<evidence type="ECO:0000313" key="2">
    <source>
        <dbReference type="EMBL" id="MDV5824884.1"/>
    </source>
</evidence>
<feature type="region of interest" description="Disordered" evidence="1">
    <location>
        <begin position="53"/>
        <end position="72"/>
    </location>
</feature>